<proteinExistence type="predicted"/>
<dbReference type="SUPFAM" id="SSF81383">
    <property type="entry name" value="F-box domain"/>
    <property type="match status" value="1"/>
</dbReference>
<evidence type="ECO:0000313" key="3">
    <source>
        <dbReference type="Proteomes" id="UP000077266"/>
    </source>
</evidence>
<dbReference type="InParanoid" id="A0A165ETV0"/>
<dbReference type="InterPro" id="IPR032675">
    <property type="entry name" value="LRR_dom_sf"/>
</dbReference>
<dbReference type="Proteomes" id="UP000077266">
    <property type="component" value="Unassembled WGS sequence"/>
</dbReference>
<evidence type="ECO:0000313" key="2">
    <source>
        <dbReference type="EMBL" id="KZV87670.1"/>
    </source>
</evidence>
<gene>
    <name evidence="2" type="ORF">EXIGLDRAFT_773389</name>
</gene>
<organism evidence="2 3">
    <name type="scientific">Exidia glandulosa HHB12029</name>
    <dbReference type="NCBI Taxonomy" id="1314781"/>
    <lineage>
        <taxon>Eukaryota</taxon>
        <taxon>Fungi</taxon>
        <taxon>Dikarya</taxon>
        <taxon>Basidiomycota</taxon>
        <taxon>Agaricomycotina</taxon>
        <taxon>Agaricomycetes</taxon>
        <taxon>Auriculariales</taxon>
        <taxon>Exidiaceae</taxon>
        <taxon>Exidia</taxon>
    </lineage>
</organism>
<keyword evidence="3" id="KW-1185">Reference proteome</keyword>
<name>A0A165ETV0_EXIGL</name>
<feature type="domain" description="F-box" evidence="1">
    <location>
        <begin position="60"/>
        <end position="107"/>
    </location>
</feature>
<dbReference type="AlphaFoldDB" id="A0A165ETV0"/>
<evidence type="ECO:0000259" key="1">
    <source>
        <dbReference type="PROSITE" id="PS50181"/>
    </source>
</evidence>
<dbReference type="InterPro" id="IPR036047">
    <property type="entry name" value="F-box-like_dom_sf"/>
</dbReference>
<accession>A0A165ETV0</accession>
<reference evidence="2 3" key="1">
    <citation type="journal article" date="2016" name="Mol. Biol. Evol.">
        <title>Comparative Genomics of Early-Diverging Mushroom-Forming Fungi Provides Insights into the Origins of Lignocellulose Decay Capabilities.</title>
        <authorList>
            <person name="Nagy L.G."/>
            <person name="Riley R."/>
            <person name="Tritt A."/>
            <person name="Adam C."/>
            <person name="Daum C."/>
            <person name="Floudas D."/>
            <person name="Sun H."/>
            <person name="Yadav J.S."/>
            <person name="Pangilinan J."/>
            <person name="Larsson K.H."/>
            <person name="Matsuura K."/>
            <person name="Barry K."/>
            <person name="Labutti K."/>
            <person name="Kuo R."/>
            <person name="Ohm R.A."/>
            <person name="Bhattacharya S.S."/>
            <person name="Shirouzu T."/>
            <person name="Yoshinaga Y."/>
            <person name="Martin F.M."/>
            <person name="Grigoriev I.V."/>
            <person name="Hibbett D.S."/>
        </authorList>
    </citation>
    <scope>NUCLEOTIDE SEQUENCE [LARGE SCALE GENOMIC DNA]</scope>
    <source>
        <strain evidence="2 3">HHB12029</strain>
    </source>
</reference>
<sequence>MTLSPERRDAIYNSVHAALLHDYCQTTRLDVDMIAAIKAVTDVVHSAAADAAERFNAAACGLLTRLPPELLVQAFSHLPLSDIVRLTRTSRLIRTITRNAPSLWSEIDISRLSYRRSLEGVKHLLAISKRAPLDIEYSSYFDGNEQILHLLASESSRIRSLTINGSEAASSAAFFMQPMPRLRSLVSCSPQVTMLNSDWAPNARYVEIRGPFALPSAGRSPFCLLTHFWGWLPSDARRLFRLCPLLVNLRLEFITPDSVPFLPEAPIPDTLVDIHLESDCDLTSYIEQFYGMHLRNVRIDGAHAAQCILPLWSSYQHASWTMDIVPYIATIEDDDKRMCFTFNESSFEAALAVLGTSCFVNLTKLTIQCWQMDAMIEQIDTLPSLIQLELDLLEWPTPRQPNSNTLCVPRLYTASLVLFVSDLSKLSKEKDLLQSRLCLTADDTVRLLPRLVLKEPSVADVQCAAITALTRYAHDIYVGEHLFWTREEVTTPGDVP</sequence>
<protein>
    <recommendedName>
        <fullName evidence="1">F-box domain-containing protein</fullName>
    </recommendedName>
</protein>
<dbReference type="Pfam" id="PF12937">
    <property type="entry name" value="F-box-like"/>
    <property type="match status" value="1"/>
</dbReference>
<dbReference type="OrthoDB" id="2754196at2759"/>
<dbReference type="InterPro" id="IPR001810">
    <property type="entry name" value="F-box_dom"/>
</dbReference>
<dbReference type="EMBL" id="KV426118">
    <property type="protein sequence ID" value="KZV87670.1"/>
    <property type="molecule type" value="Genomic_DNA"/>
</dbReference>
<dbReference type="PROSITE" id="PS50181">
    <property type="entry name" value="FBOX"/>
    <property type="match status" value="1"/>
</dbReference>
<dbReference type="Gene3D" id="3.80.10.10">
    <property type="entry name" value="Ribonuclease Inhibitor"/>
    <property type="match status" value="1"/>
</dbReference>